<comment type="caution">
    <text evidence="2">The sequence shown here is derived from an EMBL/GenBank/DDBJ whole genome shotgun (WGS) entry which is preliminary data.</text>
</comment>
<gene>
    <name evidence="2" type="ORF">LIER_36601</name>
</gene>
<dbReference type="Proteomes" id="UP001454036">
    <property type="component" value="Unassembled WGS sequence"/>
</dbReference>
<dbReference type="AlphaFoldDB" id="A0AAV3P9B7"/>
<sequence length="100" mass="11386">MDLITVNVHEDVPLPTITRSRKDSNHVHSDKKGVPTQEEDESDKEDGWTLVSRKKHHIAKEDAEDAPSTLEEGVKVTVDKLKEINLGTDDEPRPIYFVQR</sequence>
<evidence type="ECO:0000256" key="1">
    <source>
        <dbReference type="SAM" id="MobiDB-lite"/>
    </source>
</evidence>
<feature type="compositionally biased region" description="Basic and acidic residues" evidence="1">
    <location>
        <begin position="20"/>
        <end position="33"/>
    </location>
</feature>
<evidence type="ECO:0000313" key="2">
    <source>
        <dbReference type="EMBL" id="GAA0147886.1"/>
    </source>
</evidence>
<evidence type="ECO:0000313" key="3">
    <source>
        <dbReference type="Proteomes" id="UP001454036"/>
    </source>
</evidence>
<proteinExistence type="predicted"/>
<protein>
    <submittedName>
        <fullName evidence="2">Uncharacterized protein</fullName>
    </submittedName>
</protein>
<name>A0AAV3P9B7_LITER</name>
<keyword evidence="3" id="KW-1185">Reference proteome</keyword>
<organism evidence="2 3">
    <name type="scientific">Lithospermum erythrorhizon</name>
    <name type="common">Purple gromwell</name>
    <name type="synonym">Lithospermum officinale var. erythrorhizon</name>
    <dbReference type="NCBI Taxonomy" id="34254"/>
    <lineage>
        <taxon>Eukaryota</taxon>
        <taxon>Viridiplantae</taxon>
        <taxon>Streptophyta</taxon>
        <taxon>Embryophyta</taxon>
        <taxon>Tracheophyta</taxon>
        <taxon>Spermatophyta</taxon>
        <taxon>Magnoliopsida</taxon>
        <taxon>eudicotyledons</taxon>
        <taxon>Gunneridae</taxon>
        <taxon>Pentapetalae</taxon>
        <taxon>asterids</taxon>
        <taxon>lamiids</taxon>
        <taxon>Boraginales</taxon>
        <taxon>Boraginaceae</taxon>
        <taxon>Boraginoideae</taxon>
        <taxon>Lithospermeae</taxon>
        <taxon>Lithospermum</taxon>
    </lineage>
</organism>
<reference evidence="2 3" key="1">
    <citation type="submission" date="2024-01" db="EMBL/GenBank/DDBJ databases">
        <title>The complete chloroplast genome sequence of Lithospermum erythrorhizon: insights into the phylogenetic relationship among Boraginaceae species and the maternal lineages of purple gromwells.</title>
        <authorList>
            <person name="Okada T."/>
            <person name="Watanabe K."/>
        </authorList>
    </citation>
    <scope>NUCLEOTIDE SEQUENCE [LARGE SCALE GENOMIC DNA]</scope>
</reference>
<accession>A0AAV3P9B7</accession>
<feature type="region of interest" description="Disordered" evidence="1">
    <location>
        <begin position="1"/>
        <end position="49"/>
    </location>
</feature>
<dbReference type="EMBL" id="BAABME010016893">
    <property type="protein sequence ID" value="GAA0147886.1"/>
    <property type="molecule type" value="Genomic_DNA"/>
</dbReference>